<accession>A0AB36PKF1</accession>
<dbReference type="AlphaFoldDB" id="A0AB36PKF1"/>
<dbReference type="Proteomes" id="UP000198358">
    <property type="component" value="Unassembled WGS sequence"/>
</dbReference>
<proteinExistence type="predicted"/>
<protein>
    <submittedName>
        <fullName evidence="1">Uncharacterized protein</fullName>
    </submittedName>
</protein>
<organism evidence="1 2">
    <name type="scientific">Shigella flexneri 2a str. 301</name>
    <dbReference type="NCBI Taxonomy" id="198214"/>
    <lineage>
        <taxon>Bacteria</taxon>
        <taxon>Pseudomonadati</taxon>
        <taxon>Pseudomonadota</taxon>
        <taxon>Gammaproteobacteria</taxon>
        <taxon>Enterobacterales</taxon>
        <taxon>Enterobacteriaceae</taxon>
        <taxon>Shigella</taxon>
    </lineage>
</organism>
<dbReference type="EMBL" id="NEDR01000001">
    <property type="protein sequence ID" value="OXB30213.1"/>
    <property type="molecule type" value="Genomic_DNA"/>
</dbReference>
<gene>
    <name evidence="1" type="ORF">SF301_2418</name>
</gene>
<reference evidence="1 2" key="1">
    <citation type="submission" date="2017-04" db="EMBL/GenBank/DDBJ databases">
        <title>Shigella flexneri 2a str. 301 Sequencing.</title>
        <authorList>
            <person name="Zhu Z."/>
        </authorList>
    </citation>
    <scope>NUCLEOTIDE SEQUENCE [LARGE SCALE GENOMIC DNA]</scope>
    <source>
        <strain evidence="1 2">301</strain>
    </source>
</reference>
<name>A0AB36PKF1_SHIFL</name>
<evidence type="ECO:0000313" key="1">
    <source>
        <dbReference type="EMBL" id="OXB30213.1"/>
    </source>
</evidence>
<comment type="caution">
    <text evidence="1">The sequence shown here is derived from an EMBL/GenBank/DDBJ whole genome shotgun (WGS) entry which is preliminary data.</text>
</comment>
<sequence length="41" mass="4869">MLINVGCQFRCHRERMLHQHPTHAAAAHIRIDKQRIHMLPT</sequence>
<evidence type="ECO:0000313" key="2">
    <source>
        <dbReference type="Proteomes" id="UP000198358"/>
    </source>
</evidence>